<reference evidence="2 3" key="1">
    <citation type="journal article" date="2009" name="Stand. Genomic Sci.">
        <title>Complete genome sequence of Desulfotomaculum acetoxidans type strain (5575).</title>
        <authorList>
            <person name="Spring S."/>
            <person name="Lapidus A."/>
            <person name="Schroder M."/>
            <person name="Gleim D."/>
            <person name="Sims D."/>
            <person name="Meincke L."/>
            <person name="Glavina Del Rio T."/>
            <person name="Tice H."/>
            <person name="Copeland A."/>
            <person name="Cheng J.F."/>
            <person name="Lucas S."/>
            <person name="Chen F."/>
            <person name="Nolan M."/>
            <person name="Bruce D."/>
            <person name="Goodwin L."/>
            <person name="Pitluck S."/>
            <person name="Ivanova N."/>
            <person name="Mavromatis K."/>
            <person name="Mikhailova N."/>
            <person name="Pati A."/>
            <person name="Chen A."/>
            <person name="Palaniappan K."/>
            <person name="Land M."/>
            <person name="Hauser L."/>
            <person name="Chang Y.J."/>
            <person name="Jeffries C.D."/>
            <person name="Chain P."/>
            <person name="Saunders E."/>
            <person name="Brettin T."/>
            <person name="Detter J.C."/>
            <person name="Goker M."/>
            <person name="Bristow J."/>
            <person name="Eisen J.A."/>
            <person name="Markowitz V."/>
            <person name="Hugenholtz P."/>
            <person name="Kyrpides N.C."/>
            <person name="Klenk H.P."/>
            <person name="Han C."/>
        </authorList>
    </citation>
    <scope>NUCLEOTIDE SEQUENCE [LARGE SCALE GENOMIC DNA]</scope>
    <source>
        <strain evidence="3">ATCC 49208 / DSM 771 / VKM B-1644</strain>
    </source>
</reference>
<dbReference type="OrthoDB" id="9798254at2"/>
<dbReference type="CDD" id="cd06260">
    <property type="entry name" value="DUF820-like"/>
    <property type="match status" value="1"/>
</dbReference>
<feature type="domain" description="Putative restriction endonuclease" evidence="1">
    <location>
        <begin position="16"/>
        <end position="184"/>
    </location>
</feature>
<dbReference type="HOGENOM" id="CLU_076312_0_2_9"/>
<dbReference type="Gene3D" id="3.90.1570.10">
    <property type="entry name" value="tt1808, chain A"/>
    <property type="match status" value="1"/>
</dbReference>
<evidence type="ECO:0000313" key="3">
    <source>
        <dbReference type="Proteomes" id="UP000002217"/>
    </source>
</evidence>
<evidence type="ECO:0000313" key="2">
    <source>
        <dbReference type="EMBL" id="ACV62575.1"/>
    </source>
</evidence>
<proteinExistence type="predicted"/>
<dbReference type="EMBL" id="CP001720">
    <property type="protein sequence ID" value="ACV62575.1"/>
    <property type="molecule type" value="Genomic_DNA"/>
</dbReference>
<evidence type="ECO:0000259" key="1">
    <source>
        <dbReference type="Pfam" id="PF05685"/>
    </source>
</evidence>
<dbReference type="RefSeq" id="WP_015757286.1">
    <property type="nucleotide sequence ID" value="NC_013216.1"/>
</dbReference>
<dbReference type="InterPro" id="IPR012296">
    <property type="entry name" value="Nuclease_put_TT1808"/>
</dbReference>
<dbReference type="AlphaFoldDB" id="C8VWZ9"/>
<dbReference type="SUPFAM" id="SSF52980">
    <property type="entry name" value="Restriction endonuclease-like"/>
    <property type="match status" value="1"/>
</dbReference>
<dbReference type="PANTHER" id="PTHR36558:SF1">
    <property type="entry name" value="RESTRICTION ENDONUCLEASE DOMAIN-CONTAINING PROTEIN-RELATED"/>
    <property type="match status" value="1"/>
</dbReference>
<dbReference type="PANTHER" id="PTHR36558">
    <property type="entry name" value="GLR1098 PROTEIN"/>
    <property type="match status" value="1"/>
</dbReference>
<dbReference type="Pfam" id="PF05685">
    <property type="entry name" value="Uma2"/>
    <property type="match status" value="1"/>
</dbReference>
<protein>
    <recommendedName>
        <fullName evidence="1">Putative restriction endonuclease domain-containing protein</fullName>
    </recommendedName>
</protein>
<dbReference type="eggNOG" id="COG4636">
    <property type="taxonomic scope" value="Bacteria"/>
</dbReference>
<gene>
    <name evidence="2" type="ordered locus">Dtox_1718</name>
</gene>
<sequence>MSNITIRKLTQYSYSDYLMLPDKNRYEILNGKLYTMTPSPSTKHQIVSGKLYLHLANYFANKDCFVFYSPYDVLLPEGNEEVQNIKTVVQPDLLVVCDKSKICEKHCLGSPDFIIEIASPSSPSIDYIKKLHLYEKHKIKEYWIVNYVRKEIVVYSLQENDEYGEFEIYKNGQICSSIFTDLTINLKDIFIY</sequence>
<keyword evidence="3" id="KW-1185">Reference proteome</keyword>
<dbReference type="InterPro" id="IPR008538">
    <property type="entry name" value="Uma2"/>
</dbReference>
<dbReference type="KEGG" id="dae:Dtox_1718"/>
<accession>C8VWZ9</accession>
<name>C8VWZ9_DESAS</name>
<dbReference type="Proteomes" id="UP000002217">
    <property type="component" value="Chromosome"/>
</dbReference>
<dbReference type="InterPro" id="IPR011335">
    <property type="entry name" value="Restrct_endonuc-II-like"/>
</dbReference>
<organism evidence="2 3">
    <name type="scientific">Desulfofarcimen acetoxidans (strain ATCC 49208 / DSM 771 / KCTC 5769 / VKM B-1644 / 5575)</name>
    <name type="common">Desulfotomaculum acetoxidans</name>
    <dbReference type="NCBI Taxonomy" id="485916"/>
    <lineage>
        <taxon>Bacteria</taxon>
        <taxon>Bacillati</taxon>
        <taxon>Bacillota</taxon>
        <taxon>Clostridia</taxon>
        <taxon>Eubacteriales</taxon>
        <taxon>Peptococcaceae</taxon>
        <taxon>Desulfofarcimen</taxon>
    </lineage>
</organism>